<dbReference type="EMBL" id="SOSA01000255">
    <property type="protein sequence ID" value="THC93608.1"/>
    <property type="molecule type" value="Genomic_DNA"/>
</dbReference>
<dbReference type="Proteomes" id="UP000308092">
    <property type="component" value="Unassembled WGS sequence"/>
</dbReference>
<protein>
    <recommendedName>
        <fullName evidence="1">Ecp2 effector protein-like domain-containing protein</fullName>
    </recommendedName>
</protein>
<dbReference type="STRING" id="1220188.A0A4S3JGQ4"/>
<dbReference type="VEuPathDB" id="FungiDB:EYZ11_006923"/>
<feature type="domain" description="Ecp2 effector protein-like" evidence="1">
    <location>
        <begin position="15"/>
        <end position="64"/>
    </location>
</feature>
<dbReference type="InterPro" id="IPR029226">
    <property type="entry name" value="Ecp2-like"/>
</dbReference>
<reference evidence="2 3" key="1">
    <citation type="submission" date="2019-03" db="EMBL/GenBank/DDBJ databases">
        <title>The genome sequence of a newly discovered highly antifungal drug resistant Aspergillus species, Aspergillus tanneri NIH 1004.</title>
        <authorList>
            <person name="Mounaud S."/>
            <person name="Singh I."/>
            <person name="Joardar V."/>
            <person name="Pakala S."/>
            <person name="Pakala S."/>
            <person name="Venepally P."/>
            <person name="Hoover J."/>
            <person name="Nierman W."/>
            <person name="Chung J."/>
            <person name="Losada L."/>
        </authorList>
    </citation>
    <scope>NUCLEOTIDE SEQUENCE [LARGE SCALE GENOMIC DNA]</scope>
    <source>
        <strain evidence="2 3">NIH1004</strain>
    </source>
</reference>
<name>A0A4S3JGQ4_9EURO</name>
<proteinExistence type="predicted"/>
<evidence type="ECO:0000259" key="1">
    <source>
        <dbReference type="Pfam" id="PF14856"/>
    </source>
</evidence>
<evidence type="ECO:0000313" key="2">
    <source>
        <dbReference type="EMBL" id="THC93608.1"/>
    </source>
</evidence>
<evidence type="ECO:0000313" key="3">
    <source>
        <dbReference type="Proteomes" id="UP000308092"/>
    </source>
</evidence>
<gene>
    <name evidence="2" type="ORF">EYZ11_006923</name>
</gene>
<organism evidence="2 3">
    <name type="scientific">Aspergillus tanneri</name>
    <dbReference type="NCBI Taxonomy" id="1220188"/>
    <lineage>
        <taxon>Eukaryota</taxon>
        <taxon>Fungi</taxon>
        <taxon>Dikarya</taxon>
        <taxon>Ascomycota</taxon>
        <taxon>Pezizomycotina</taxon>
        <taxon>Eurotiomycetes</taxon>
        <taxon>Eurotiomycetidae</taxon>
        <taxon>Eurotiales</taxon>
        <taxon>Aspergillaceae</taxon>
        <taxon>Aspergillus</taxon>
        <taxon>Aspergillus subgen. Circumdati</taxon>
    </lineage>
</organism>
<accession>A0A4S3JGQ4</accession>
<dbReference type="Pfam" id="PF14856">
    <property type="entry name" value="Hce2"/>
    <property type="match status" value="1"/>
</dbReference>
<sequence length="77" mass="8257">MPGFIWISVCSAEMAFKASGFQGKGKKGNINFRVGSQDIIDIISHSIEKFARSGKVGAKGRMSCKGTVGQDVEKGLY</sequence>
<dbReference type="AlphaFoldDB" id="A0A4S3JGQ4"/>
<comment type="caution">
    <text evidence="2">The sequence shown here is derived from an EMBL/GenBank/DDBJ whole genome shotgun (WGS) entry which is preliminary data.</text>
</comment>
<keyword evidence="3" id="KW-1185">Reference proteome</keyword>